<evidence type="ECO:0000256" key="6">
    <source>
        <dbReference type="ARBA" id="ARBA00023157"/>
    </source>
</evidence>
<feature type="coiled-coil region" evidence="9">
    <location>
        <begin position="76"/>
        <end position="110"/>
    </location>
</feature>
<keyword evidence="6" id="KW-1015">Disulfide bond</keyword>
<accession>A0A915NJL3</accession>
<dbReference type="InterPro" id="IPR013766">
    <property type="entry name" value="Thioredoxin_domain"/>
</dbReference>
<feature type="compositionally biased region" description="Polar residues" evidence="10">
    <location>
        <begin position="37"/>
        <end position="63"/>
    </location>
</feature>
<dbReference type="InterPro" id="IPR050217">
    <property type="entry name" value="Peroxiredoxin"/>
</dbReference>
<dbReference type="FunFam" id="3.40.30.10:FF:000003">
    <property type="entry name" value="Peroxiredoxin 1"/>
    <property type="match status" value="1"/>
</dbReference>
<comment type="catalytic activity">
    <reaction evidence="8">
        <text>a hydroperoxide + [thioredoxin]-dithiol = an alcohol + [thioredoxin]-disulfide + H2O</text>
        <dbReference type="Rhea" id="RHEA:62620"/>
        <dbReference type="Rhea" id="RHEA-COMP:10698"/>
        <dbReference type="Rhea" id="RHEA-COMP:10700"/>
        <dbReference type="ChEBI" id="CHEBI:15377"/>
        <dbReference type="ChEBI" id="CHEBI:29950"/>
        <dbReference type="ChEBI" id="CHEBI:30879"/>
        <dbReference type="ChEBI" id="CHEBI:35924"/>
        <dbReference type="ChEBI" id="CHEBI:50058"/>
        <dbReference type="EC" id="1.11.1.24"/>
    </reaction>
</comment>
<evidence type="ECO:0000313" key="13">
    <source>
        <dbReference type="WBParaSite" id="scf7180000417476.g1306"/>
    </source>
</evidence>
<dbReference type="GO" id="GO:0005829">
    <property type="term" value="C:cytosol"/>
    <property type="evidence" value="ECO:0007669"/>
    <property type="project" value="TreeGrafter"/>
</dbReference>
<evidence type="ECO:0000256" key="10">
    <source>
        <dbReference type="SAM" id="MobiDB-lite"/>
    </source>
</evidence>
<dbReference type="CDD" id="cd03015">
    <property type="entry name" value="PRX_Typ2cys"/>
    <property type="match status" value="1"/>
</dbReference>
<dbReference type="InterPro" id="IPR000866">
    <property type="entry name" value="AhpC/TSA"/>
</dbReference>
<protein>
    <recommendedName>
        <fullName evidence="2">thioredoxin-dependent peroxiredoxin</fullName>
        <ecNumber evidence="2">1.11.1.24</ecNumber>
    </recommendedName>
</protein>
<keyword evidence="7" id="KW-0676">Redox-active center</keyword>
<dbReference type="AlphaFoldDB" id="A0A915NJL3"/>
<reference evidence="13" key="1">
    <citation type="submission" date="2022-11" db="UniProtKB">
        <authorList>
            <consortium name="WormBaseParasite"/>
        </authorList>
    </citation>
    <scope>IDENTIFICATION</scope>
</reference>
<evidence type="ECO:0000256" key="4">
    <source>
        <dbReference type="ARBA" id="ARBA00022862"/>
    </source>
</evidence>
<dbReference type="InterPro" id="IPR019479">
    <property type="entry name" value="Peroxiredoxin_C"/>
</dbReference>
<dbReference type="PROSITE" id="PS51352">
    <property type="entry name" value="THIOREDOXIN_2"/>
    <property type="match status" value="1"/>
</dbReference>
<dbReference type="Gene3D" id="3.40.30.10">
    <property type="entry name" value="Glutaredoxin"/>
    <property type="match status" value="1"/>
</dbReference>
<dbReference type="InterPro" id="IPR027417">
    <property type="entry name" value="P-loop_NTPase"/>
</dbReference>
<feature type="region of interest" description="Disordered" evidence="10">
    <location>
        <begin position="36"/>
        <end position="63"/>
    </location>
</feature>
<keyword evidence="4" id="KW-0049">Antioxidant</keyword>
<dbReference type="PANTHER" id="PTHR10681">
    <property type="entry name" value="THIOREDOXIN PEROXIDASE"/>
    <property type="match status" value="1"/>
</dbReference>
<keyword evidence="12" id="KW-1185">Reference proteome</keyword>
<dbReference type="GO" id="GO:0019430">
    <property type="term" value="P:removal of superoxide radicals"/>
    <property type="evidence" value="ECO:0007669"/>
    <property type="project" value="TreeGrafter"/>
</dbReference>
<feature type="compositionally biased region" description="Basic and acidic residues" evidence="10">
    <location>
        <begin position="766"/>
        <end position="780"/>
    </location>
</feature>
<evidence type="ECO:0000256" key="5">
    <source>
        <dbReference type="ARBA" id="ARBA00023002"/>
    </source>
</evidence>
<evidence type="ECO:0000256" key="8">
    <source>
        <dbReference type="ARBA" id="ARBA00049091"/>
    </source>
</evidence>
<name>A0A915NJL3_9BILA</name>
<dbReference type="SUPFAM" id="SSF52833">
    <property type="entry name" value="Thioredoxin-like"/>
    <property type="match status" value="1"/>
</dbReference>
<dbReference type="Proteomes" id="UP000887560">
    <property type="component" value="Unplaced"/>
</dbReference>
<evidence type="ECO:0000256" key="2">
    <source>
        <dbReference type="ARBA" id="ARBA00013017"/>
    </source>
</evidence>
<evidence type="ECO:0000313" key="12">
    <source>
        <dbReference type="Proteomes" id="UP000887560"/>
    </source>
</evidence>
<sequence length="780" mass="88414">MIGSKVSASSSTIDSDFDLVSANSMINTLKSKKCIDSPSNKENFLTSKSKASSSQNNPKKLPTTCQLNKETNSKDSAVLLQKLKQAKKALAKYQEDKNRLESELTQNRSLMAQILSCQITAKNKTRVKNSSRPKEYFPSDDRCVGIKTFDSLAWIPLLERLEEEQVDLFVQVPPPMIPRLLDGKGGLISQTVFKSLISLTVNEHQNSSIAIPPFCIILLPFSHVVTRYLTYLKDEPINVLFTRDGLLNLDCINKSLFYPTFCLTTCNHFLIELDNGNDKLNNLTLLLLDEADLLIHDVDFVRCFIEIQSLSVSSYRTLMFSRTLDNQTSPLLSDILKIGYKTLLIGERAFEMSHSSLNYSEQSEGRLIDFDEESSVSENELNQTRHSNELVEQQQGDYENIDDVANLTTLNDEEQDDIIVSNSELSQPSETNELSENVEEQNLISNKDAWPLEFINIRPPPPPAMLPFYMENDEEINFNEQGTSYQIYNNIENDQQKYGQSSFFEIEEQNVQRNGLLIDFDQRQSTSTLGEAYQSCLASFKSTSTHTSISNLSSFTNANVFSRHNQMLNNSSTRQLQVKRYRARSYGKAKIGKLAPEFTTDAVVDSDFKTVSLSDYKGKYVVLFFYPLDFTFVCPTEIIAFSERSGDFTKINVQLLACSTDSKFSHFEWINKPRKEGGLGEMKIPVLSDRNMKIARDYGVLKEDEGIAYRGLFIIDPKGILRQITINDLPVGRSVDETLRLVQAFQYTDKHGEVCPANWKPGSDTIKPDPNKSKEYFGKQ</sequence>
<dbReference type="Gene3D" id="3.40.50.300">
    <property type="entry name" value="P-loop containing nucleotide triphosphate hydrolases"/>
    <property type="match status" value="1"/>
</dbReference>
<dbReference type="GO" id="GO:0008379">
    <property type="term" value="F:thioredoxin peroxidase activity"/>
    <property type="evidence" value="ECO:0007669"/>
    <property type="project" value="TreeGrafter"/>
</dbReference>
<organism evidence="12 13">
    <name type="scientific">Meloidogyne floridensis</name>
    <dbReference type="NCBI Taxonomy" id="298350"/>
    <lineage>
        <taxon>Eukaryota</taxon>
        <taxon>Metazoa</taxon>
        <taxon>Ecdysozoa</taxon>
        <taxon>Nematoda</taxon>
        <taxon>Chromadorea</taxon>
        <taxon>Rhabditida</taxon>
        <taxon>Tylenchina</taxon>
        <taxon>Tylenchomorpha</taxon>
        <taxon>Tylenchoidea</taxon>
        <taxon>Meloidogynidae</taxon>
        <taxon>Meloidogyninae</taxon>
        <taxon>Meloidogyne</taxon>
    </lineage>
</organism>
<keyword evidence="3" id="KW-0575">Peroxidase</keyword>
<feature type="domain" description="Thioredoxin" evidence="11">
    <location>
        <begin position="589"/>
        <end position="747"/>
    </location>
</feature>
<dbReference type="EC" id="1.11.1.24" evidence="2"/>
<dbReference type="GO" id="GO:0042744">
    <property type="term" value="P:hydrogen peroxide catabolic process"/>
    <property type="evidence" value="ECO:0007669"/>
    <property type="project" value="TreeGrafter"/>
</dbReference>
<evidence type="ECO:0000259" key="11">
    <source>
        <dbReference type="PROSITE" id="PS51352"/>
    </source>
</evidence>
<feature type="region of interest" description="Disordered" evidence="10">
    <location>
        <begin position="758"/>
        <end position="780"/>
    </location>
</feature>
<evidence type="ECO:0000256" key="3">
    <source>
        <dbReference type="ARBA" id="ARBA00022559"/>
    </source>
</evidence>
<comment type="similarity">
    <text evidence="1">Belongs to the peroxiredoxin family. AhpC/Prx1 subfamily.</text>
</comment>
<proteinExistence type="inferred from homology"/>
<keyword evidence="5" id="KW-0560">Oxidoreductase</keyword>
<evidence type="ECO:0000256" key="9">
    <source>
        <dbReference type="SAM" id="Coils"/>
    </source>
</evidence>
<evidence type="ECO:0000256" key="1">
    <source>
        <dbReference type="ARBA" id="ARBA00009796"/>
    </source>
</evidence>
<dbReference type="Pfam" id="PF00578">
    <property type="entry name" value="AhpC-TSA"/>
    <property type="match status" value="1"/>
</dbReference>
<evidence type="ECO:0000256" key="7">
    <source>
        <dbReference type="ARBA" id="ARBA00023284"/>
    </source>
</evidence>
<dbReference type="GO" id="GO:0045454">
    <property type="term" value="P:cell redox homeostasis"/>
    <property type="evidence" value="ECO:0007669"/>
    <property type="project" value="TreeGrafter"/>
</dbReference>
<dbReference type="SUPFAM" id="SSF52540">
    <property type="entry name" value="P-loop containing nucleoside triphosphate hydrolases"/>
    <property type="match status" value="1"/>
</dbReference>
<dbReference type="PANTHER" id="PTHR10681:SF163">
    <property type="entry name" value="AT16346P-RELATED"/>
    <property type="match status" value="1"/>
</dbReference>
<dbReference type="InterPro" id="IPR036249">
    <property type="entry name" value="Thioredoxin-like_sf"/>
</dbReference>
<dbReference type="Pfam" id="PF10417">
    <property type="entry name" value="1-cysPrx_C"/>
    <property type="match status" value="1"/>
</dbReference>
<keyword evidence="9" id="KW-0175">Coiled coil</keyword>
<dbReference type="WBParaSite" id="scf7180000417476.g1306">
    <property type="protein sequence ID" value="scf7180000417476.g1306"/>
    <property type="gene ID" value="scf7180000417476.g1306"/>
</dbReference>